<dbReference type="AlphaFoldDB" id="A0A6G8IDJ9"/>
<dbReference type="KEGG" id="hcz:G9Q37_03225"/>
<dbReference type="Pfam" id="PF10993">
    <property type="entry name" value="DUF2818"/>
    <property type="match status" value="1"/>
</dbReference>
<dbReference type="InterPro" id="IPR016768">
    <property type="entry name" value="UCP019883"/>
</dbReference>
<gene>
    <name evidence="2" type="ORF">G9Q37_03225</name>
</gene>
<feature type="transmembrane region" description="Helical" evidence="1">
    <location>
        <begin position="43"/>
        <end position="60"/>
    </location>
</feature>
<name>A0A6G8IDJ9_9BURK</name>
<dbReference type="PIRSF" id="PIRSF019883">
    <property type="entry name" value="UCP019883"/>
    <property type="match status" value="1"/>
</dbReference>
<keyword evidence="3" id="KW-1185">Reference proteome</keyword>
<evidence type="ECO:0000256" key="1">
    <source>
        <dbReference type="SAM" id="Phobius"/>
    </source>
</evidence>
<keyword evidence="1" id="KW-1133">Transmembrane helix</keyword>
<evidence type="ECO:0000313" key="3">
    <source>
        <dbReference type="Proteomes" id="UP000503162"/>
    </source>
</evidence>
<dbReference type="Proteomes" id="UP000503162">
    <property type="component" value="Chromosome"/>
</dbReference>
<organism evidence="2 3">
    <name type="scientific">Hydrogenophaga crocea</name>
    <dbReference type="NCBI Taxonomy" id="2716225"/>
    <lineage>
        <taxon>Bacteria</taxon>
        <taxon>Pseudomonadati</taxon>
        <taxon>Pseudomonadota</taxon>
        <taxon>Betaproteobacteria</taxon>
        <taxon>Burkholderiales</taxon>
        <taxon>Comamonadaceae</taxon>
        <taxon>Hydrogenophaga</taxon>
    </lineage>
</organism>
<feature type="transmembrane region" description="Helical" evidence="1">
    <location>
        <begin position="72"/>
        <end position="95"/>
    </location>
</feature>
<proteinExistence type="predicted"/>
<dbReference type="RefSeq" id="WP_166224478.1">
    <property type="nucleotide sequence ID" value="NZ_CP049989.1"/>
</dbReference>
<feature type="transmembrane region" description="Helical" evidence="1">
    <location>
        <begin position="6"/>
        <end position="23"/>
    </location>
</feature>
<sequence>MDQTAAVWLVLTAALVAANLPFANERWFVVGPRRAPKSMWVRLLELVVLYFVVGAIGLGLEQHAGQIYPQGWEFYATTASLFVTLAFPGFVYRYLYKKRHA</sequence>
<protein>
    <submittedName>
        <fullName evidence="2">DUF2818 family protein</fullName>
    </submittedName>
</protein>
<keyword evidence="1" id="KW-0812">Transmembrane</keyword>
<reference evidence="2 3" key="1">
    <citation type="submission" date="2020-03" db="EMBL/GenBank/DDBJ databases">
        <title>Hydrogenophaga sp. nov. isolated from cyanobacterial mat.</title>
        <authorList>
            <person name="Thorat V."/>
            <person name="Kirdat K."/>
            <person name="Tiwarekar B."/>
            <person name="Costa E.D."/>
            <person name="Yadav A."/>
        </authorList>
    </citation>
    <scope>NUCLEOTIDE SEQUENCE [LARGE SCALE GENOMIC DNA]</scope>
    <source>
        <strain evidence="2 3">BA0156</strain>
    </source>
</reference>
<evidence type="ECO:0000313" key="2">
    <source>
        <dbReference type="EMBL" id="QIM51213.1"/>
    </source>
</evidence>
<keyword evidence="1" id="KW-0472">Membrane</keyword>
<dbReference type="EMBL" id="CP049989">
    <property type="protein sequence ID" value="QIM51213.1"/>
    <property type="molecule type" value="Genomic_DNA"/>
</dbReference>
<accession>A0A6G8IDJ9</accession>